<proteinExistence type="predicted"/>
<name>A0AAV4N743_9ARAC</name>
<organism evidence="1 2">
    <name type="scientific">Caerostris darwini</name>
    <dbReference type="NCBI Taxonomy" id="1538125"/>
    <lineage>
        <taxon>Eukaryota</taxon>
        <taxon>Metazoa</taxon>
        <taxon>Ecdysozoa</taxon>
        <taxon>Arthropoda</taxon>
        <taxon>Chelicerata</taxon>
        <taxon>Arachnida</taxon>
        <taxon>Araneae</taxon>
        <taxon>Araneomorphae</taxon>
        <taxon>Entelegynae</taxon>
        <taxon>Araneoidea</taxon>
        <taxon>Araneidae</taxon>
        <taxon>Caerostris</taxon>
    </lineage>
</organism>
<evidence type="ECO:0000313" key="2">
    <source>
        <dbReference type="Proteomes" id="UP001054837"/>
    </source>
</evidence>
<accession>A0AAV4N743</accession>
<comment type="caution">
    <text evidence="1">The sequence shown here is derived from an EMBL/GenBank/DDBJ whole genome shotgun (WGS) entry which is preliminary data.</text>
</comment>
<dbReference type="EMBL" id="BPLQ01001270">
    <property type="protein sequence ID" value="GIX80130.1"/>
    <property type="molecule type" value="Genomic_DNA"/>
</dbReference>
<sequence>MITPERYQKTWQIKIETTTYSPVSQKARLIPDIFFPCRISVQDFISDMGILVPKKISKRVVKRAGMDGAPLFNKRFLSASNLKSSLPKSNYDEKRGYMAS</sequence>
<evidence type="ECO:0000313" key="1">
    <source>
        <dbReference type="EMBL" id="GIX80130.1"/>
    </source>
</evidence>
<gene>
    <name evidence="1" type="ORF">CDAR_14081</name>
</gene>
<dbReference type="AlphaFoldDB" id="A0AAV4N743"/>
<dbReference type="Proteomes" id="UP001054837">
    <property type="component" value="Unassembled WGS sequence"/>
</dbReference>
<protein>
    <submittedName>
        <fullName evidence="1">Uncharacterized protein</fullName>
    </submittedName>
</protein>
<reference evidence="1 2" key="1">
    <citation type="submission" date="2021-06" db="EMBL/GenBank/DDBJ databases">
        <title>Caerostris darwini draft genome.</title>
        <authorList>
            <person name="Kono N."/>
            <person name="Arakawa K."/>
        </authorList>
    </citation>
    <scope>NUCLEOTIDE SEQUENCE [LARGE SCALE GENOMIC DNA]</scope>
</reference>
<keyword evidence="2" id="KW-1185">Reference proteome</keyword>